<dbReference type="Proteomes" id="UP000467700">
    <property type="component" value="Unassembled WGS sequence"/>
</dbReference>
<accession>A0A8S0W7Y5</accession>
<dbReference type="AlphaFoldDB" id="A0A8S0W7Y5"/>
<evidence type="ECO:0000313" key="3">
    <source>
        <dbReference type="Proteomes" id="UP000467700"/>
    </source>
</evidence>
<proteinExistence type="predicted"/>
<dbReference type="OrthoDB" id="5389493at2759"/>
<comment type="caution">
    <text evidence="2">The sequence shown here is derived from an EMBL/GenBank/DDBJ whole genome shotgun (WGS) entry which is preliminary data.</text>
</comment>
<name>A0A8S0W7Y5_CYCAE</name>
<gene>
    <name evidence="2" type="ORF">AAE3_LOCUS2996</name>
</gene>
<feature type="transmembrane region" description="Helical" evidence="1">
    <location>
        <begin position="88"/>
        <end position="110"/>
    </location>
</feature>
<keyword evidence="1" id="KW-0812">Transmembrane</keyword>
<feature type="transmembrane region" description="Helical" evidence="1">
    <location>
        <begin position="131"/>
        <end position="151"/>
    </location>
</feature>
<keyword evidence="1" id="KW-1133">Transmembrane helix</keyword>
<feature type="transmembrane region" description="Helical" evidence="1">
    <location>
        <begin position="50"/>
        <end position="68"/>
    </location>
</feature>
<keyword evidence="3" id="KW-1185">Reference proteome</keyword>
<feature type="transmembrane region" description="Helical" evidence="1">
    <location>
        <begin position="20"/>
        <end position="38"/>
    </location>
</feature>
<keyword evidence="1" id="KW-0472">Membrane</keyword>
<feature type="transmembrane region" description="Helical" evidence="1">
    <location>
        <begin position="204"/>
        <end position="226"/>
    </location>
</feature>
<organism evidence="2 3">
    <name type="scientific">Cyclocybe aegerita</name>
    <name type="common">Black poplar mushroom</name>
    <name type="synonym">Agrocybe aegerita</name>
    <dbReference type="NCBI Taxonomy" id="1973307"/>
    <lineage>
        <taxon>Eukaryota</taxon>
        <taxon>Fungi</taxon>
        <taxon>Dikarya</taxon>
        <taxon>Basidiomycota</taxon>
        <taxon>Agaricomycotina</taxon>
        <taxon>Agaricomycetes</taxon>
        <taxon>Agaricomycetidae</taxon>
        <taxon>Agaricales</taxon>
        <taxon>Agaricineae</taxon>
        <taxon>Bolbitiaceae</taxon>
        <taxon>Cyclocybe</taxon>
    </lineage>
</organism>
<reference evidence="2 3" key="1">
    <citation type="submission" date="2020-01" db="EMBL/GenBank/DDBJ databases">
        <authorList>
            <person name="Gupta K D."/>
        </authorList>
    </citation>
    <scope>NUCLEOTIDE SEQUENCE [LARGE SCALE GENOMIC DNA]</scope>
</reference>
<feature type="transmembrane region" description="Helical" evidence="1">
    <location>
        <begin position="163"/>
        <end position="183"/>
    </location>
</feature>
<protein>
    <submittedName>
        <fullName evidence="2">Uncharacterized protein</fullName>
    </submittedName>
</protein>
<evidence type="ECO:0000256" key="1">
    <source>
        <dbReference type="SAM" id="Phobius"/>
    </source>
</evidence>
<dbReference type="EMBL" id="CACVBS010000030">
    <property type="protein sequence ID" value="CAA7260716.1"/>
    <property type="molecule type" value="Genomic_DNA"/>
</dbReference>
<sequence length="268" mass="29904">MSSDPAPLSYVGDSGFQSVAAPAIFLACYTPLLGVFLWKSFKIPTYVHYVLAFFCAIRIAAFAIRTALTASSTGAQNLNLIIADETLFGVGFFGLLYSAYILVLDLEALSDRPKSKIRLIRITQNRRMFRMLLLAAVVIGAVASSIANGSFTNSTANALRKTSTIIFLVLTILQAFQTVYFAWMELRDPQRYMDIDEPFGKRHAIFILVPISLLLLIREIFLTATINNPRKQIQESLWYPFVALPEILAVILYTIPGLIPARKELPRC</sequence>
<evidence type="ECO:0000313" key="2">
    <source>
        <dbReference type="EMBL" id="CAA7260716.1"/>
    </source>
</evidence>
<feature type="transmembrane region" description="Helical" evidence="1">
    <location>
        <begin position="238"/>
        <end position="259"/>
    </location>
</feature>